<organism evidence="2 3">
    <name type="scientific">Siminovitchia terrae</name>
    <name type="common">Bacillus terrae</name>
    <dbReference type="NCBI Taxonomy" id="1914933"/>
    <lineage>
        <taxon>Bacteria</taxon>
        <taxon>Bacillati</taxon>
        <taxon>Bacillota</taxon>
        <taxon>Bacilli</taxon>
        <taxon>Bacillales</taxon>
        <taxon>Bacillaceae</taxon>
        <taxon>Siminovitchia</taxon>
    </lineage>
</organism>
<dbReference type="EMBL" id="BORJ01000020">
    <property type="protein sequence ID" value="GIN99148.1"/>
    <property type="molecule type" value="Genomic_DNA"/>
</dbReference>
<reference evidence="2 3" key="1">
    <citation type="submission" date="2021-03" db="EMBL/GenBank/DDBJ databases">
        <title>Antimicrobial resistance genes in bacteria isolated from Japanese honey, and their potential for conferring macrolide and lincosamide resistance in the American foulbrood pathogen Paenibacillus larvae.</title>
        <authorList>
            <person name="Okamoto M."/>
            <person name="Kumagai M."/>
            <person name="Kanamori H."/>
            <person name="Takamatsu D."/>
        </authorList>
    </citation>
    <scope>NUCLEOTIDE SEQUENCE [LARGE SCALE GENOMIC DNA]</scope>
    <source>
        <strain evidence="2 3">J6TS1</strain>
    </source>
</reference>
<gene>
    <name evidence="2" type="ORF">J6TS1_50180</name>
</gene>
<dbReference type="Pfam" id="PF14150">
    <property type="entry name" value="YesK"/>
    <property type="match status" value="1"/>
</dbReference>
<evidence type="ECO:0000313" key="2">
    <source>
        <dbReference type="EMBL" id="GIN99148.1"/>
    </source>
</evidence>
<evidence type="ECO:0000313" key="3">
    <source>
        <dbReference type="Proteomes" id="UP000680670"/>
    </source>
</evidence>
<feature type="transmembrane region" description="Helical" evidence="1">
    <location>
        <begin position="12"/>
        <end position="30"/>
    </location>
</feature>
<keyword evidence="1" id="KW-0472">Membrane</keyword>
<evidence type="ECO:0000256" key="1">
    <source>
        <dbReference type="SAM" id="Phobius"/>
    </source>
</evidence>
<dbReference type="Proteomes" id="UP000680670">
    <property type="component" value="Unassembled WGS sequence"/>
</dbReference>
<keyword evidence="3" id="KW-1185">Reference proteome</keyword>
<protein>
    <submittedName>
        <fullName evidence="2">Uncharacterized protein</fullName>
    </submittedName>
</protein>
<proteinExistence type="predicted"/>
<dbReference type="InterPro" id="IPR025434">
    <property type="entry name" value="YesK-like"/>
</dbReference>
<name>A0ABQ4L4G0_SIMTE</name>
<keyword evidence="1" id="KW-1133">Transmembrane helix</keyword>
<feature type="transmembrane region" description="Helical" evidence="1">
    <location>
        <begin position="36"/>
        <end position="56"/>
    </location>
</feature>
<sequence length="62" mass="6822">MNFSLFVRMIPGMLTVIAAIILFYVGFVNIRGFEGAAYGILGFFLVIFAIISFIIAKSIGTR</sequence>
<comment type="caution">
    <text evidence="2">The sequence shown here is derived from an EMBL/GenBank/DDBJ whole genome shotgun (WGS) entry which is preliminary data.</text>
</comment>
<accession>A0ABQ4L4G0</accession>
<keyword evidence="1" id="KW-0812">Transmembrane</keyword>